<protein>
    <recommendedName>
        <fullName evidence="5">GA4 desaturase family protein</fullName>
    </recommendedName>
</protein>
<comment type="similarity">
    <text evidence="2">Belongs to the asaB hydroxylase/desaturase family.</text>
</comment>
<evidence type="ECO:0008006" key="5">
    <source>
        <dbReference type="Google" id="ProtNLM"/>
    </source>
</evidence>
<dbReference type="EMBL" id="LAFY01001040">
    <property type="protein sequence ID" value="KJX95795.1"/>
    <property type="molecule type" value="Genomic_DNA"/>
</dbReference>
<keyword evidence="1" id="KW-0560">Oxidoreductase</keyword>
<dbReference type="STRING" id="1047168.A0A0F4GHW7"/>
<gene>
    <name evidence="3" type="ORF">TI39_contig1049g00001</name>
</gene>
<dbReference type="GO" id="GO:0016491">
    <property type="term" value="F:oxidoreductase activity"/>
    <property type="evidence" value="ECO:0007669"/>
    <property type="project" value="UniProtKB-KW"/>
</dbReference>
<sequence length="306" mass="34637">MSISAYDRALYTLPGNKSLKDEKVVLHDFRTAKDVAHGLEGLDKQGFTYVKHKSSVTYDDWLKDGVVEDVYCQELKELILNATGAKDALIYCVAFRRRLAIDRGIEEVDLRGAPMDQAVGCLPRDRCLIAGRDGFSPEPSRQVHIDISRQGMFDTLRSCRKDITEKAKSILEAVEKGEPLPRHAAFGVWRPLKTVRRDPMAVCDSRTNDKSELVPVDFRALSETTDSADYVMHTLMPLPPKKPEQQKWYWLPEQTPDDVLIFKFCDSAAAEDESISDGVLHTSPIVEGSEDEEVRESVEARIYVFW</sequence>
<dbReference type="InterPro" id="IPR044053">
    <property type="entry name" value="AsaB-like"/>
</dbReference>
<dbReference type="PANTHER" id="PTHR34598:SF3">
    <property type="entry name" value="OXIDOREDUCTASE AN1597"/>
    <property type="match status" value="1"/>
</dbReference>
<dbReference type="Proteomes" id="UP000033647">
    <property type="component" value="Unassembled WGS sequence"/>
</dbReference>
<evidence type="ECO:0000256" key="1">
    <source>
        <dbReference type="ARBA" id="ARBA00023002"/>
    </source>
</evidence>
<keyword evidence="4" id="KW-1185">Reference proteome</keyword>
<accession>A0A0F4GHW7</accession>
<dbReference type="PANTHER" id="PTHR34598">
    <property type="entry name" value="BLL6449 PROTEIN"/>
    <property type="match status" value="1"/>
</dbReference>
<dbReference type="NCBIfam" id="NF041278">
    <property type="entry name" value="CmcJ_NvfI_EfuI"/>
    <property type="match status" value="1"/>
</dbReference>
<evidence type="ECO:0000256" key="2">
    <source>
        <dbReference type="ARBA" id="ARBA00023604"/>
    </source>
</evidence>
<dbReference type="OrthoDB" id="412788at2759"/>
<evidence type="ECO:0000313" key="3">
    <source>
        <dbReference type="EMBL" id="KJX95795.1"/>
    </source>
</evidence>
<reference evidence="3 4" key="1">
    <citation type="submission" date="2015-03" db="EMBL/GenBank/DDBJ databases">
        <title>RNA-seq based gene annotation and comparative genomics of four Zymoseptoria species reveal species-specific pathogenicity related genes and transposable element activity.</title>
        <authorList>
            <person name="Grandaubert J."/>
            <person name="Bhattacharyya A."/>
            <person name="Stukenbrock E.H."/>
        </authorList>
    </citation>
    <scope>NUCLEOTIDE SEQUENCE [LARGE SCALE GENOMIC DNA]</scope>
    <source>
        <strain evidence="3 4">Zb18110</strain>
    </source>
</reference>
<dbReference type="AlphaFoldDB" id="A0A0F4GHW7"/>
<organism evidence="3 4">
    <name type="scientific">Zymoseptoria brevis</name>
    <dbReference type="NCBI Taxonomy" id="1047168"/>
    <lineage>
        <taxon>Eukaryota</taxon>
        <taxon>Fungi</taxon>
        <taxon>Dikarya</taxon>
        <taxon>Ascomycota</taxon>
        <taxon>Pezizomycotina</taxon>
        <taxon>Dothideomycetes</taxon>
        <taxon>Dothideomycetidae</taxon>
        <taxon>Mycosphaerellales</taxon>
        <taxon>Mycosphaerellaceae</taxon>
        <taxon>Zymoseptoria</taxon>
    </lineage>
</organism>
<comment type="caution">
    <text evidence="3">The sequence shown here is derived from an EMBL/GenBank/DDBJ whole genome shotgun (WGS) entry which is preliminary data.</text>
</comment>
<proteinExistence type="inferred from homology"/>
<evidence type="ECO:0000313" key="4">
    <source>
        <dbReference type="Proteomes" id="UP000033647"/>
    </source>
</evidence>
<name>A0A0F4GHW7_9PEZI</name>